<dbReference type="RefSeq" id="WP_012384429.1">
    <property type="nucleotide sequence ID" value="NC_010581.1"/>
</dbReference>
<dbReference type="InterPro" id="IPR032808">
    <property type="entry name" value="DoxX"/>
</dbReference>
<comment type="subcellular location">
    <subcellularLocation>
        <location evidence="1">Cell membrane</location>
        <topology evidence="1">Multi-pass membrane protein</topology>
    </subcellularLocation>
</comment>
<sequence>MSASPTLLNRAAAIIPPVLLRHVLLWMAAIAWPIAPPMLRIALALPFFRSGLTRWDGFLSLSPGTLFLFEEQFKLHIFGGEYALPTPDQLALLTAIAEIALPILLIVGLGTRFAAFILLVMTGVIQLVFPDGWVNFHLYWATLAMAIIAIGPGAFSIDHWIAKVLVRFGSPGAGR</sequence>
<feature type="transmembrane region" description="Helical" evidence="7">
    <location>
        <begin position="23"/>
        <end position="45"/>
    </location>
</feature>
<keyword evidence="5 7" id="KW-1133">Transmembrane helix</keyword>
<reference evidence="9" key="1">
    <citation type="submission" date="2008-03" db="EMBL/GenBank/DDBJ databases">
        <title>Complete sequence of chromosome of Beijerinckia indica subsp. indica ATCC 9039.</title>
        <authorList>
            <consortium name="US DOE Joint Genome Institute"/>
            <person name="Copeland A."/>
            <person name="Lucas S."/>
            <person name="Lapidus A."/>
            <person name="Glavina del Rio T."/>
            <person name="Dalin E."/>
            <person name="Tice H."/>
            <person name="Bruce D."/>
            <person name="Goodwin L."/>
            <person name="Pitluck S."/>
            <person name="LaButti K."/>
            <person name="Schmutz J."/>
            <person name="Larimer F."/>
            <person name="Land M."/>
            <person name="Hauser L."/>
            <person name="Kyrpides N."/>
            <person name="Mikhailova N."/>
            <person name="Dunfield P.F."/>
            <person name="Dedysh S.N."/>
            <person name="Liesack W."/>
            <person name="Saw J.H."/>
            <person name="Alam M."/>
            <person name="Chen Y."/>
            <person name="Murrell J.C."/>
            <person name="Richardson P."/>
        </authorList>
    </citation>
    <scope>NUCLEOTIDE SEQUENCE [LARGE SCALE GENOMIC DNA]</scope>
    <source>
        <strain evidence="9">ATCC 9039 / DSM 1715 / NCIMB 8712</strain>
    </source>
</reference>
<keyword evidence="4 7" id="KW-0812">Transmembrane</keyword>
<feature type="transmembrane region" description="Helical" evidence="7">
    <location>
        <begin position="113"/>
        <end position="130"/>
    </location>
</feature>
<evidence type="ECO:0000256" key="4">
    <source>
        <dbReference type="ARBA" id="ARBA00022692"/>
    </source>
</evidence>
<organism evidence="8 9">
    <name type="scientific">Beijerinckia indica subsp. indica (strain ATCC 9039 / DSM 1715 / NCIMB 8712)</name>
    <dbReference type="NCBI Taxonomy" id="395963"/>
    <lineage>
        <taxon>Bacteria</taxon>
        <taxon>Pseudomonadati</taxon>
        <taxon>Pseudomonadota</taxon>
        <taxon>Alphaproteobacteria</taxon>
        <taxon>Hyphomicrobiales</taxon>
        <taxon>Beijerinckiaceae</taxon>
        <taxon>Beijerinckia</taxon>
    </lineage>
</organism>
<dbReference type="GO" id="GO:0005886">
    <property type="term" value="C:plasma membrane"/>
    <property type="evidence" value="ECO:0007669"/>
    <property type="project" value="UniProtKB-SubCell"/>
</dbReference>
<dbReference type="PANTHER" id="PTHR33452:SF1">
    <property type="entry name" value="INNER MEMBRANE PROTEIN YPHA-RELATED"/>
    <property type="match status" value="1"/>
</dbReference>
<gene>
    <name evidence="8" type="ordered locus">Bind_1432</name>
</gene>
<dbReference type="HOGENOM" id="CLU_058421_4_0_5"/>
<name>B2IKN3_BEII9</name>
<dbReference type="eggNOG" id="COG2259">
    <property type="taxonomic scope" value="Bacteria"/>
</dbReference>
<keyword evidence="3" id="KW-1003">Cell membrane</keyword>
<dbReference type="InterPro" id="IPR051907">
    <property type="entry name" value="DoxX-like_oxidoreductase"/>
</dbReference>
<protein>
    <submittedName>
        <fullName evidence="8">DoxX family protein</fullName>
    </submittedName>
</protein>
<evidence type="ECO:0000256" key="3">
    <source>
        <dbReference type="ARBA" id="ARBA00022475"/>
    </source>
</evidence>
<accession>B2IKN3</accession>
<evidence type="ECO:0000256" key="1">
    <source>
        <dbReference type="ARBA" id="ARBA00004651"/>
    </source>
</evidence>
<dbReference type="STRING" id="395963.Bind_1432"/>
<evidence type="ECO:0000313" key="8">
    <source>
        <dbReference type="EMBL" id="ACB95072.1"/>
    </source>
</evidence>
<dbReference type="Proteomes" id="UP000001695">
    <property type="component" value="Chromosome"/>
</dbReference>
<evidence type="ECO:0000256" key="7">
    <source>
        <dbReference type="SAM" id="Phobius"/>
    </source>
</evidence>
<evidence type="ECO:0000256" key="5">
    <source>
        <dbReference type="ARBA" id="ARBA00022989"/>
    </source>
</evidence>
<evidence type="ECO:0000256" key="6">
    <source>
        <dbReference type="ARBA" id="ARBA00023136"/>
    </source>
</evidence>
<dbReference type="EMBL" id="CP001016">
    <property type="protein sequence ID" value="ACB95072.1"/>
    <property type="molecule type" value="Genomic_DNA"/>
</dbReference>
<dbReference type="AlphaFoldDB" id="B2IKN3"/>
<evidence type="ECO:0000256" key="2">
    <source>
        <dbReference type="ARBA" id="ARBA00006679"/>
    </source>
</evidence>
<feature type="transmembrane region" description="Helical" evidence="7">
    <location>
        <begin position="136"/>
        <end position="157"/>
    </location>
</feature>
<keyword evidence="6 7" id="KW-0472">Membrane</keyword>
<comment type="similarity">
    <text evidence="2">Belongs to the DoxX family.</text>
</comment>
<keyword evidence="9" id="KW-1185">Reference proteome</keyword>
<reference evidence="8 9" key="2">
    <citation type="journal article" date="2010" name="J. Bacteriol.">
        <title>Complete genome sequence of Beijerinckia indica subsp. indica.</title>
        <authorList>
            <person name="Tamas I."/>
            <person name="Dedysh S.N."/>
            <person name="Liesack W."/>
            <person name="Stott M.B."/>
            <person name="Alam M."/>
            <person name="Murrell J.C."/>
            <person name="Dunfield P.F."/>
        </authorList>
    </citation>
    <scope>NUCLEOTIDE SEQUENCE [LARGE SCALE GENOMIC DNA]</scope>
    <source>
        <strain evidence="9">ATCC 9039 / DSM 1715 / NCIMB 8712</strain>
    </source>
</reference>
<dbReference type="KEGG" id="bid:Bind_1432"/>
<dbReference type="PANTHER" id="PTHR33452">
    <property type="entry name" value="OXIDOREDUCTASE CATD-RELATED"/>
    <property type="match status" value="1"/>
</dbReference>
<evidence type="ECO:0000313" key="9">
    <source>
        <dbReference type="Proteomes" id="UP000001695"/>
    </source>
</evidence>
<dbReference type="OrthoDB" id="121744at2"/>
<proteinExistence type="inferred from homology"/>
<dbReference type="Pfam" id="PF07681">
    <property type="entry name" value="DoxX"/>
    <property type="match status" value="1"/>
</dbReference>